<dbReference type="Gene3D" id="3.10.580.10">
    <property type="entry name" value="CBS-domain"/>
    <property type="match status" value="1"/>
</dbReference>
<evidence type="ECO:0000313" key="6">
    <source>
        <dbReference type="Proteomes" id="UP001055125"/>
    </source>
</evidence>
<feature type="transmembrane region" description="Helical" evidence="3">
    <location>
        <begin position="78"/>
        <end position="95"/>
    </location>
</feature>
<name>A0ABQ4RYI1_9HYPH</name>
<dbReference type="PROSITE" id="PS51371">
    <property type="entry name" value="CBS"/>
    <property type="match status" value="2"/>
</dbReference>
<feature type="domain" description="CBS" evidence="4">
    <location>
        <begin position="243"/>
        <end position="300"/>
    </location>
</feature>
<dbReference type="InterPro" id="IPR058581">
    <property type="entry name" value="TM_HPP"/>
</dbReference>
<feature type="transmembrane region" description="Helical" evidence="3">
    <location>
        <begin position="140"/>
        <end position="163"/>
    </location>
</feature>
<dbReference type="CDD" id="cd04600">
    <property type="entry name" value="CBS_pair_HPP_assoc"/>
    <property type="match status" value="1"/>
</dbReference>
<gene>
    <name evidence="5" type="primary">IMPDH</name>
    <name evidence="5" type="ORF">OCOJLMKI_1958</name>
</gene>
<dbReference type="PANTHER" id="PTHR33741:SF5">
    <property type="entry name" value="TRANSMEMBRANE PROTEIN DDB_G0269096-RELATED"/>
    <property type="match status" value="1"/>
</dbReference>
<keyword evidence="1" id="KW-0129">CBS domain</keyword>
<evidence type="ECO:0000259" key="4">
    <source>
        <dbReference type="PROSITE" id="PS51371"/>
    </source>
</evidence>
<proteinExistence type="predicted"/>
<dbReference type="Proteomes" id="UP001055125">
    <property type="component" value="Unassembled WGS sequence"/>
</dbReference>
<dbReference type="Pfam" id="PF00571">
    <property type="entry name" value="CBS"/>
    <property type="match status" value="2"/>
</dbReference>
<feature type="compositionally biased region" description="Basic and acidic residues" evidence="2">
    <location>
        <begin position="383"/>
        <end position="392"/>
    </location>
</feature>
<feature type="region of interest" description="Disordered" evidence="2">
    <location>
        <begin position="383"/>
        <end position="407"/>
    </location>
</feature>
<keyword evidence="3" id="KW-1133">Transmembrane helix</keyword>
<sequence>MIRSVLRKLVPDAAPLSGRERVRSAMGALVGVLATGLISRAALGLDTALPALIAPMGASAVLLFAVPSSPLAQPWSILGGNVMAALVGVTAAALVPDAFLAAALAIGCAIALMMALRCLHPPSGAVALTAVLGGPAIRELGYAFVLWPVGANSLLLLATALVFNNLTGRAYPHALPRAPVDHGTKDPSPSSRSGITASDLDAVLKDYDRFLDVGRADLEAILLQAQVRAYRRRSGQTTCAAIMSRDVIAIAPGAPLREALDLLRRRHIKALPVTDESARVIGIVTQTDILDKTVWENRGLRLDAGRRLRLTLTRGRAPHGSVEDIMTAPVQTARPETPISDLVLWMSDAGLHHLPVVGPDDRLVGMVSQTDLVAELLADAHARTAEPQRTDRLGGLTATPSPAAHPA</sequence>
<dbReference type="Pfam" id="PF04982">
    <property type="entry name" value="TM_HPP"/>
    <property type="match status" value="1"/>
</dbReference>
<dbReference type="InterPro" id="IPR046342">
    <property type="entry name" value="CBS_dom_sf"/>
</dbReference>
<dbReference type="InterPro" id="IPR000644">
    <property type="entry name" value="CBS_dom"/>
</dbReference>
<keyword evidence="6" id="KW-1185">Reference proteome</keyword>
<dbReference type="SMART" id="SM00116">
    <property type="entry name" value="CBS"/>
    <property type="match status" value="2"/>
</dbReference>
<keyword evidence="3" id="KW-0472">Membrane</keyword>
<dbReference type="EMBL" id="BPQP01000028">
    <property type="protein sequence ID" value="GJD94754.1"/>
    <property type="molecule type" value="Genomic_DNA"/>
</dbReference>
<keyword evidence="3" id="KW-0812">Transmembrane</keyword>
<organism evidence="5 6">
    <name type="scientific">Methylobacterium iners</name>
    <dbReference type="NCBI Taxonomy" id="418707"/>
    <lineage>
        <taxon>Bacteria</taxon>
        <taxon>Pseudomonadati</taxon>
        <taxon>Pseudomonadota</taxon>
        <taxon>Alphaproteobacteria</taxon>
        <taxon>Hyphomicrobiales</taxon>
        <taxon>Methylobacteriaceae</taxon>
        <taxon>Methylobacterium</taxon>
    </lineage>
</organism>
<evidence type="ECO:0000256" key="2">
    <source>
        <dbReference type="SAM" id="MobiDB-lite"/>
    </source>
</evidence>
<dbReference type="InterPro" id="IPR007065">
    <property type="entry name" value="HPP"/>
</dbReference>
<accession>A0ABQ4RYI1</accession>
<reference evidence="5" key="1">
    <citation type="journal article" date="2021" name="Front. Microbiol.">
        <title>Comprehensive Comparative Genomics and Phenotyping of Methylobacterium Species.</title>
        <authorList>
            <person name="Alessa O."/>
            <person name="Ogura Y."/>
            <person name="Fujitani Y."/>
            <person name="Takami H."/>
            <person name="Hayashi T."/>
            <person name="Sahin N."/>
            <person name="Tani A."/>
        </authorList>
    </citation>
    <scope>NUCLEOTIDE SEQUENCE</scope>
    <source>
        <strain evidence="5">DSM 19015</strain>
    </source>
</reference>
<dbReference type="PANTHER" id="PTHR33741">
    <property type="entry name" value="TRANSMEMBRANE PROTEIN DDB_G0269096-RELATED"/>
    <property type="match status" value="1"/>
</dbReference>
<reference evidence="5" key="2">
    <citation type="submission" date="2021-08" db="EMBL/GenBank/DDBJ databases">
        <authorList>
            <person name="Tani A."/>
            <person name="Ola A."/>
            <person name="Ogura Y."/>
            <person name="Katsura K."/>
            <person name="Hayashi T."/>
        </authorList>
    </citation>
    <scope>NUCLEOTIDE SEQUENCE</scope>
    <source>
        <strain evidence="5">DSM 19015</strain>
    </source>
</reference>
<evidence type="ECO:0000313" key="5">
    <source>
        <dbReference type="EMBL" id="GJD94754.1"/>
    </source>
</evidence>
<dbReference type="SUPFAM" id="SSF54631">
    <property type="entry name" value="CBS-domain pair"/>
    <property type="match status" value="1"/>
</dbReference>
<protein>
    <submittedName>
        <fullName evidence="5">Inosine-5'-monophosphate dehydrogenase</fullName>
    </submittedName>
</protein>
<feature type="transmembrane region" description="Helical" evidence="3">
    <location>
        <begin position="101"/>
        <end position="119"/>
    </location>
</feature>
<comment type="caution">
    <text evidence="5">The sequence shown here is derived from an EMBL/GenBank/DDBJ whole genome shotgun (WGS) entry which is preliminary data.</text>
</comment>
<evidence type="ECO:0000256" key="3">
    <source>
        <dbReference type="SAM" id="Phobius"/>
    </source>
</evidence>
<feature type="transmembrane region" description="Helical" evidence="3">
    <location>
        <begin position="21"/>
        <end position="42"/>
    </location>
</feature>
<feature type="transmembrane region" description="Helical" evidence="3">
    <location>
        <begin position="48"/>
        <end position="66"/>
    </location>
</feature>
<feature type="domain" description="CBS" evidence="4">
    <location>
        <begin position="326"/>
        <end position="383"/>
    </location>
</feature>
<evidence type="ECO:0000256" key="1">
    <source>
        <dbReference type="PROSITE-ProRule" id="PRU00703"/>
    </source>
</evidence>